<evidence type="ECO:0000256" key="3">
    <source>
        <dbReference type="ARBA" id="ARBA00022833"/>
    </source>
</evidence>
<evidence type="ECO:0000256" key="1">
    <source>
        <dbReference type="ARBA" id="ARBA00022723"/>
    </source>
</evidence>
<dbReference type="InterPro" id="IPR026516">
    <property type="entry name" value="THAP1/10"/>
</dbReference>
<dbReference type="Gene3D" id="6.20.210.20">
    <property type="entry name" value="THAP domain"/>
    <property type="match status" value="1"/>
</dbReference>
<evidence type="ECO:0000256" key="4">
    <source>
        <dbReference type="ARBA" id="ARBA00023125"/>
    </source>
</evidence>
<evidence type="ECO:0000256" key="5">
    <source>
        <dbReference type="PROSITE-ProRule" id="PRU00309"/>
    </source>
</evidence>
<dbReference type="Proteomes" id="UP000504606">
    <property type="component" value="Unplaced"/>
</dbReference>
<evidence type="ECO:0000256" key="2">
    <source>
        <dbReference type="ARBA" id="ARBA00022771"/>
    </source>
</evidence>
<accession>A0A6J1SFW9</accession>
<feature type="region of interest" description="Disordered" evidence="7">
    <location>
        <begin position="139"/>
        <end position="177"/>
    </location>
</feature>
<feature type="compositionally biased region" description="Basic and acidic residues" evidence="7">
    <location>
        <begin position="158"/>
        <end position="177"/>
    </location>
</feature>
<feature type="coiled-coil region" evidence="6">
    <location>
        <begin position="298"/>
        <end position="328"/>
    </location>
</feature>
<feature type="compositionally biased region" description="Polar residues" evidence="7">
    <location>
        <begin position="139"/>
        <end position="157"/>
    </location>
</feature>
<evidence type="ECO:0000256" key="6">
    <source>
        <dbReference type="SAM" id="Coils"/>
    </source>
</evidence>
<keyword evidence="4 5" id="KW-0238">DNA-binding</keyword>
<gene>
    <name evidence="10" type="primary">LOC113205919</name>
</gene>
<dbReference type="SMART" id="SM00692">
    <property type="entry name" value="DM3"/>
    <property type="match status" value="1"/>
</dbReference>
<feature type="region of interest" description="Disordered" evidence="7">
    <location>
        <begin position="102"/>
        <end position="127"/>
    </location>
</feature>
<evidence type="ECO:0000313" key="9">
    <source>
        <dbReference type="Proteomes" id="UP000504606"/>
    </source>
</evidence>
<keyword evidence="9" id="KW-1185">Reference proteome</keyword>
<dbReference type="OrthoDB" id="6781410at2759"/>
<dbReference type="InterPro" id="IPR038441">
    <property type="entry name" value="THAP_Znf_sf"/>
</dbReference>
<dbReference type="GeneID" id="113205919"/>
<evidence type="ECO:0000313" key="10">
    <source>
        <dbReference type="RefSeq" id="XP_026277506.2"/>
    </source>
</evidence>
<proteinExistence type="predicted"/>
<dbReference type="KEGG" id="foc:113205919"/>
<evidence type="ECO:0000259" key="8">
    <source>
        <dbReference type="PROSITE" id="PS50950"/>
    </source>
</evidence>
<keyword evidence="6" id="KW-0175">Coiled coil</keyword>
<keyword evidence="1" id="KW-0479">Metal-binding</keyword>
<dbReference type="SUPFAM" id="SSF57716">
    <property type="entry name" value="Glucocorticoid receptor-like (DNA-binding domain)"/>
    <property type="match status" value="1"/>
</dbReference>
<dbReference type="PANTHER" id="PTHR46600">
    <property type="entry name" value="THAP DOMAIN-CONTAINING"/>
    <property type="match status" value="1"/>
</dbReference>
<dbReference type="RefSeq" id="XP_026277506.2">
    <property type="nucleotide sequence ID" value="XM_026421721.2"/>
</dbReference>
<feature type="region of interest" description="Disordered" evidence="7">
    <location>
        <begin position="219"/>
        <end position="239"/>
    </location>
</feature>
<keyword evidence="3" id="KW-0862">Zinc</keyword>
<organism evidence="9 10">
    <name type="scientific">Frankliniella occidentalis</name>
    <name type="common">Western flower thrips</name>
    <name type="synonym">Euthrips occidentalis</name>
    <dbReference type="NCBI Taxonomy" id="133901"/>
    <lineage>
        <taxon>Eukaryota</taxon>
        <taxon>Metazoa</taxon>
        <taxon>Ecdysozoa</taxon>
        <taxon>Arthropoda</taxon>
        <taxon>Hexapoda</taxon>
        <taxon>Insecta</taxon>
        <taxon>Pterygota</taxon>
        <taxon>Neoptera</taxon>
        <taxon>Paraneoptera</taxon>
        <taxon>Thysanoptera</taxon>
        <taxon>Terebrantia</taxon>
        <taxon>Thripoidea</taxon>
        <taxon>Thripidae</taxon>
        <taxon>Frankliniella</taxon>
    </lineage>
</organism>
<dbReference type="Pfam" id="PF05485">
    <property type="entry name" value="THAP"/>
    <property type="match status" value="1"/>
</dbReference>
<name>A0A6J1SFW9_FRAOC</name>
<dbReference type="AlphaFoldDB" id="A0A6J1SFW9"/>
<dbReference type="SMART" id="SM00980">
    <property type="entry name" value="THAP"/>
    <property type="match status" value="1"/>
</dbReference>
<dbReference type="InterPro" id="IPR006612">
    <property type="entry name" value="THAP_Znf"/>
</dbReference>
<evidence type="ECO:0000256" key="7">
    <source>
        <dbReference type="SAM" id="MobiDB-lite"/>
    </source>
</evidence>
<sequence>MPHRCSVPGCNSTHRQGLSLLCYPKDPERRSAWLRSLRNNGMEPTNNQFVCELHFGPDQWEKVRVDGSRKLKWSGIPNVLDPEGINEALDRVRATPGRFVRGRNRPVIKTQSSLLPPNPTDPDFSPKLIKLDFPLVKGSQASEPSSIDLQPPSAHSDSSSEEKAGSPDISCDERDPLAPDLKANKVVTLFSHPPRNLNDPGMHSVVIDSVNPLNRFSSCSGSLQSTPSMPFEDPNSSAKSERQSTLQCTLPLSGKGHTIVVSMPKSRFQTRLSEDVEDVQSFLTGNERTYEERLVAALSELVKKHQLLDKKIQEVESLSKEHLSLKKQLEVHETVLLENYNLKVQLQNYEKKTIVENVESRNALLKTKIDGEGWTFDSNKNEETIYLQSEKNLNSLKRVVVVTPKIFRDGNLNSFASLDDQL</sequence>
<protein>
    <submittedName>
        <fullName evidence="10">Uncharacterized protein LOC113205919</fullName>
    </submittedName>
</protein>
<dbReference type="GO" id="GO:0008270">
    <property type="term" value="F:zinc ion binding"/>
    <property type="evidence" value="ECO:0007669"/>
    <property type="project" value="UniProtKB-KW"/>
</dbReference>
<dbReference type="GO" id="GO:0043565">
    <property type="term" value="F:sequence-specific DNA binding"/>
    <property type="evidence" value="ECO:0007669"/>
    <property type="project" value="InterPro"/>
</dbReference>
<dbReference type="PROSITE" id="PS50950">
    <property type="entry name" value="ZF_THAP"/>
    <property type="match status" value="1"/>
</dbReference>
<feature type="domain" description="THAP-type" evidence="8">
    <location>
        <begin position="1"/>
        <end position="80"/>
    </location>
</feature>
<reference evidence="10" key="1">
    <citation type="submission" date="2025-08" db="UniProtKB">
        <authorList>
            <consortium name="RefSeq"/>
        </authorList>
    </citation>
    <scope>IDENTIFICATION</scope>
    <source>
        <tissue evidence="10">Whole organism</tissue>
    </source>
</reference>
<dbReference type="PANTHER" id="PTHR46600:SF11">
    <property type="entry name" value="THAP DOMAIN-CONTAINING PROTEIN 10"/>
    <property type="match status" value="1"/>
</dbReference>
<keyword evidence="2 5" id="KW-0863">Zinc-finger</keyword>